<dbReference type="EC" id="2.7.13.3" evidence="4"/>
<organism evidence="21 22">
    <name type="scientific">Drouetiella hepatica Uher 2000/2452</name>
    <dbReference type="NCBI Taxonomy" id="904376"/>
    <lineage>
        <taxon>Bacteria</taxon>
        <taxon>Bacillati</taxon>
        <taxon>Cyanobacteriota</taxon>
        <taxon>Cyanophyceae</taxon>
        <taxon>Oculatellales</taxon>
        <taxon>Oculatellaceae</taxon>
        <taxon>Drouetiella</taxon>
    </lineage>
</organism>
<keyword evidence="12" id="KW-0902">Two-component regulatory system</keyword>
<dbReference type="AlphaFoldDB" id="A0A951UP69"/>
<dbReference type="SMART" id="SM00304">
    <property type="entry name" value="HAMP"/>
    <property type="match status" value="1"/>
</dbReference>
<reference evidence="21" key="2">
    <citation type="journal article" date="2022" name="Microbiol. Resour. Announc.">
        <title>Metagenome Sequencing to Explore Phylogenomics of Terrestrial Cyanobacteria.</title>
        <authorList>
            <person name="Ward R.D."/>
            <person name="Stajich J.E."/>
            <person name="Johansen J.R."/>
            <person name="Huntemann M."/>
            <person name="Clum A."/>
            <person name="Foster B."/>
            <person name="Foster B."/>
            <person name="Roux S."/>
            <person name="Palaniappan K."/>
            <person name="Varghese N."/>
            <person name="Mukherjee S."/>
            <person name="Reddy T.B.K."/>
            <person name="Daum C."/>
            <person name="Copeland A."/>
            <person name="Chen I.A."/>
            <person name="Ivanova N.N."/>
            <person name="Kyrpides N.C."/>
            <person name="Shapiro N."/>
            <person name="Eloe-Fadrosh E.A."/>
            <person name="Pietrasiak N."/>
        </authorList>
    </citation>
    <scope>NUCLEOTIDE SEQUENCE</scope>
    <source>
        <strain evidence="21">UHER 2000/2452</strain>
    </source>
</reference>
<evidence type="ECO:0000256" key="1">
    <source>
        <dbReference type="ARBA" id="ARBA00000085"/>
    </source>
</evidence>
<reference evidence="21" key="1">
    <citation type="submission" date="2021-05" db="EMBL/GenBank/DDBJ databases">
        <authorList>
            <person name="Pietrasiak N."/>
            <person name="Ward R."/>
            <person name="Stajich J.E."/>
            <person name="Kurbessoian T."/>
        </authorList>
    </citation>
    <scope>NUCLEOTIDE SEQUENCE</scope>
    <source>
        <strain evidence="21">UHER 2000/2452</strain>
    </source>
</reference>
<feature type="modified residue" description="4-aspartylphosphate" evidence="15">
    <location>
        <position position="582"/>
    </location>
</feature>
<evidence type="ECO:0000256" key="11">
    <source>
        <dbReference type="ARBA" id="ARBA00022989"/>
    </source>
</evidence>
<dbReference type="InterPro" id="IPR001789">
    <property type="entry name" value="Sig_transdc_resp-reg_receiver"/>
</dbReference>
<keyword evidence="13 17" id="KW-0472">Membrane</keyword>
<evidence type="ECO:0000256" key="16">
    <source>
        <dbReference type="SAM" id="Coils"/>
    </source>
</evidence>
<dbReference type="PROSITE" id="PS50885">
    <property type="entry name" value="HAMP"/>
    <property type="match status" value="1"/>
</dbReference>
<evidence type="ECO:0000256" key="5">
    <source>
        <dbReference type="ARBA" id="ARBA00022553"/>
    </source>
</evidence>
<dbReference type="CDD" id="cd06225">
    <property type="entry name" value="HAMP"/>
    <property type="match status" value="1"/>
</dbReference>
<dbReference type="InterPro" id="IPR011006">
    <property type="entry name" value="CheY-like_superfamily"/>
</dbReference>
<evidence type="ECO:0000256" key="9">
    <source>
        <dbReference type="ARBA" id="ARBA00022777"/>
    </source>
</evidence>
<evidence type="ECO:0000313" key="21">
    <source>
        <dbReference type="EMBL" id="MBW4661641.1"/>
    </source>
</evidence>
<name>A0A951UP69_9CYAN</name>
<evidence type="ECO:0000259" key="20">
    <source>
        <dbReference type="PROSITE" id="PS50885"/>
    </source>
</evidence>
<keyword evidence="8" id="KW-0547">Nucleotide-binding</keyword>
<feature type="domain" description="Histidine kinase" evidence="18">
    <location>
        <begin position="281"/>
        <end position="509"/>
    </location>
</feature>
<dbReference type="InterPro" id="IPR005467">
    <property type="entry name" value="His_kinase_dom"/>
</dbReference>
<dbReference type="InterPro" id="IPR036097">
    <property type="entry name" value="HisK_dim/P_sf"/>
</dbReference>
<evidence type="ECO:0000256" key="3">
    <source>
        <dbReference type="ARBA" id="ARBA00006402"/>
    </source>
</evidence>
<dbReference type="Pfam" id="PF02518">
    <property type="entry name" value="HATPase_c"/>
    <property type="match status" value="1"/>
</dbReference>
<dbReference type="FunFam" id="1.10.287.130:FF:000004">
    <property type="entry name" value="Ethylene receptor 1"/>
    <property type="match status" value="1"/>
</dbReference>
<feature type="transmembrane region" description="Helical" evidence="17">
    <location>
        <begin position="175"/>
        <end position="199"/>
    </location>
</feature>
<evidence type="ECO:0000259" key="18">
    <source>
        <dbReference type="PROSITE" id="PS50109"/>
    </source>
</evidence>
<dbReference type="Pfam" id="PF00512">
    <property type="entry name" value="HisKA"/>
    <property type="match status" value="1"/>
</dbReference>
<accession>A0A951UP69</accession>
<feature type="domain" description="Response regulatory" evidence="19">
    <location>
        <begin position="533"/>
        <end position="649"/>
    </location>
</feature>
<evidence type="ECO:0000313" key="22">
    <source>
        <dbReference type="Proteomes" id="UP000757435"/>
    </source>
</evidence>
<evidence type="ECO:0000256" key="6">
    <source>
        <dbReference type="ARBA" id="ARBA00022679"/>
    </source>
</evidence>
<protein>
    <recommendedName>
        <fullName evidence="14">Circadian input-output histidine kinase CikA</fullName>
        <ecNumber evidence="4">2.7.13.3</ecNumber>
    </recommendedName>
</protein>
<dbReference type="Gene3D" id="1.10.287.130">
    <property type="match status" value="1"/>
</dbReference>
<evidence type="ECO:0000256" key="17">
    <source>
        <dbReference type="SAM" id="Phobius"/>
    </source>
</evidence>
<dbReference type="SUPFAM" id="SSF47384">
    <property type="entry name" value="Homodimeric domain of signal transducing histidine kinase"/>
    <property type="match status" value="1"/>
</dbReference>
<dbReference type="Pfam" id="PF00072">
    <property type="entry name" value="Response_reg"/>
    <property type="match status" value="1"/>
</dbReference>
<dbReference type="InterPro" id="IPR003660">
    <property type="entry name" value="HAMP_dom"/>
</dbReference>
<evidence type="ECO:0000256" key="2">
    <source>
        <dbReference type="ARBA" id="ARBA00004370"/>
    </source>
</evidence>
<evidence type="ECO:0000256" key="7">
    <source>
        <dbReference type="ARBA" id="ARBA00022692"/>
    </source>
</evidence>
<sequence length="742" mass="82929">MKISTKFIGISAMLVGAIALISGGSNLWRNQAEQVALERYTQAKQRIQLAIQATKDIQTDIDLVKDDILLHNQDEEEEEERDQVFLQVFNELKALHPSPEIDYIYQRYEIFEAMEESLLESDAQVSPTAIADSQQDFRTLNGFARDVNFFLDKLVRQSRQDAEQAEQELKQVSAIASYLSLSTVIFLMLMVLGEFWLILRPVIQSLKQLQAGATAIGTGNLSYRLDIRTQDEIEQVSQAFNQMAENLTRSQTLLEQKLAELEAARSAAEVANRIKSEFLANMNHELRTPLNGILGYAQILQRDPVTSPKQLKGLGVIYQCGSHLLTLINDILDLSKLEVQKMDLYPQDFHLANFLASTVDICRVKADQKSVEFHYQPASNLPTAVYADDKRLRQVLLNLLSNAVKFTDFGTVTFRVEAVDEGESGDQDSLPTRRIRFQVKDTGIGIAPEKLGTIFLPFEQAGKRDRNSEGTGLGLAISQQIIQKMGSDIQVQSVLGQGSSFWFEIDLLPASDWTTRSEIANHKVIGYQGERRKILVIDDREENRLVTINMLEPLGFKLAEAGDGQTGLDMAIQMRPDLIITDVAMAVMDGLEMTRRLRRLPDFAITPIIASPATLSQVDMQASLDAGCNSFFPKPIDFTGLLAELQRHLELQWIYEAEPEATQPAVSNADEGALIRVPPAAELVALHAAAQGGFMTDIQQEANRLKKLAPEYTAFANRVLELSQQFDDEAILRLIEPQTSTV</sequence>
<dbReference type="SUPFAM" id="SSF158472">
    <property type="entry name" value="HAMP domain-like"/>
    <property type="match status" value="1"/>
</dbReference>
<dbReference type="Proteomes" id="UP000757435">
    <property type="component" value="Unassembled WGS sequence"/>
</dbReference>
<dbReference type="CDD" id="cd16922">
    <property type="entry name" value="HATPase_EvgS-ArcB-TorS-like"/>
    <property type="match status" value="1"/>
</dbReference>
<dbReference type="EMBL" id="JAHHHD010000041">
    <property type="protein sequence ID" value="MBW4661641.1"/>
    <property type="molecule type" value="Genomic_DNA"/>
</dbReference>
<evidence type="ECO:0000256" key="10">
    <source>
        <dbReference type="ARBA" id="ARBA00022840"/>
    </source>
</evidence>
<dbReference type="InterPro" id="IPR036890">
    <property type="entry name" value="HATPase_C_sf"/>
</dbReference>
<feature type="coiled-coil region" evidence="16">
    <location>
        <begin position="244"/>
        <end position="274"/>
    </location>
</feature>
<keyword evidence="16" id="KW-0175">Coiled coil</keyword>
<keyword evidence="11 17" id="KW-1133">Transmembrane helix</keyword>
<dbReference type="SMART" id="SM00388">
    <property type="entry name" value="HisKA"/>
    <property type="match status" value="1"/>
</dbReference>
<evidence type="ECO:0000256" key="13">
    <source>
        <dbReference type="ARBA" id="ARBA00023136"/>
    </source>
</evidence>
<evidence type="ECO:0000256" key="14">
    <source>
        <dbReference type="ARBA" id="ARBA00074306"/>
    </source>
</evidence>
<dbReference type="InterPro" id="IPR004358">
    <property type="entry name" value="Sig_transdc_His_kin-like_C"/>
</dbReference>
<dbReference type="FunFam" id="3.30.565.10:FF:000010">
    <property type="entry name" value="Sensor histidine kinase RcsC"/>
    <property type="match status" value="1"/>
</dbReference>
<dbReference type="GO" id="GO:0000155">
    <property type="term" value="F:phosphorelay sensor kinase activity"/>
    <property type="evidence" value="ECO:0007669"/>
    <property type="project" value="InterPro"/>
</dbReference>
<dbReference type="PROSITE" id="PS50110">
    <property type="entry name" value="RESPONSE_REGULATORY"/>
    <property type="match status" value="1"/>
</dbReference>
<feature type="transmembrane region" description="Helical" evidence="17">
    <location>
        <begin position="7"/>
        <end position="28"/>
    </location>
</feature>
<dbReference type="SUPFAM" id="SSF55874">
    <property type="entry name" value="ATPase domain of HSP90 chaperone/DNA topoisomerase II/histidine kinase"/>
    <property type="match status" value="1"/>
</dbReference>
<keyword evidence="6" id="KW-0808">Transferase</keyword>
<dbReference type="InterPro" id="IPR003661">
    <property type="entry name" value="HisK_dim/P_dom"/>
</dbReference>
<dbReference type="PROSITE" id="PS50109">
    <property type="entry name" value="HIS_KIN"/>
    <property type="match status" value="1"/>
</dbReference>
<keyword evidence="7 17" id="KW-0812">Transmembrane</keyword>
<evidence type="ECO:0000256" key="4">
    <source>
        <dbReference type="ARBA" id="ARBA00012438"/>
    </source>
</evidence>
<dbReference type="SMART" id="SM00387">
    <property type="entry name" value="HATPase_c"/>
    <property type="match status" value="1"/>
</dbReference>
<comment type="similarity">
    <text evidence="3">In the N-terminal section; belongs to the phytochrome family.</text>
</comment>
<dbReference type="CDD" id="cd00082">
    <property type="entry name" value="HisKA"/>
    <property type="match status" value="1"/>
</dbReference>
<dbReference type="SMART" id="SM00448">
    <property type="entry name" value="REC"/>
    <property type="match status" value="1"/>
</dbReference>
<keyword evidence="9" id="KW-0418">Kinase</keyword>
<dbReference type="InterPro" id="IPR003594">
    <property type="entry name" value="HATPase_dom"/>
</dbReference>
<comment type="catalytic activity">
    <reaction evidence="1">
        <text>ATP + protein L-histidine = ADP + protein N-phospho-L-histidine.</text>
        <dbReference type="EC" id="2.7.13.3"/>
    </reaction>
</comment>
<dbReference type="PRINTS" id="PR00344">
    <property type="entry name" value="BCTRLSENSOR"/>
</dbReference>
<dbReference type="Gene3D" id="3.40.50.2300">
    <property type="match status" value="1"/>
</dbReference>
<evidence type="ECO:0000256" key="12">
    <source>
        <dbReference type="ARBA" id="ARBA00023012"/>
    </source>
</evidence>
<evidence type="ECO:0000256" key="8">
    <source>
        <dbReference type="ARBA" id="ARBA00022741"/>
    </source>
</evidence>
<dbReference type="PANTHER" id="PTHR43047">
    <property type="entry name" value="TWO-COMPONENT HISTIDINE PROTEIN KINASE"/>
    <property type="match status" value="1"/>
</dbReference>
<dbReference type="GO" id="GO:0016020">
    <property type="term" value="C:membrane"/>
    <property type="evidence" value="ECO:0007669"/>
    <property type="project" value="UniProtKB-SubCell"/>
</dbReference>
<dbReference type="Pfam" id="PF00672">
    <property type="entry name" value="HAMP"/>
    <property type="match status" value="1"/>
</dbReference>
<keyword evidence="5 15" id="KW-0597">Phosphoprotein</keyword>
<comment type="caution">
    <text evidence="21">The sequence shown here is derived from an EMBL/GenBank/DDBJ whole genome shotgun (WGS) entry which is preliminary data.</text>
</comment>
<dbReference type="SUPFAM" id="SSF52172">
    <property type="entry name" value="CheY-like"/>
    <property type="match status" value="1"/>
</dbReference>
<feature type="domain" description="HAMP" evidence="20">
    <location>
        <begin position="200"/>
        <end position="252"/>
    </location>
</feature>
<dbReference type="PANTHER" id="PTHR43047:SF64">
    <property type="entry name" value="HISTIDINE KINASE CONTAINING CHEY-HOMOLOGOUS RECEIVER DOMAIN AND PAS DOMAIN-RELATED"/>
    <property type="match status" value="1"/>
</dbReference>
<comment type="subcellular location">
    <subcellularLocation>
        <location evidence="2">Membrane</location>
    </subcellularLocation>
</comment>
<dbReference type="Gene3D" id="3.30.565.10">
    <property type="entry name" value="Histidine kinase-like ATPase, C-terminal domain"/>
    <property type="match status" value="1"/>
</dbReference>
<keyword evidence="10" id="KW-0067">ATP-binding</keyword>
<evidence type="ECO:0000259" key="19">
    <source>
        <dbReference type="PROSITE" id="PS50110"/>
    </source>
</evidence>
<gene>
    <name evidence="21" type="ORF">KME15_23475</name>
</gene>
<proteinExistence type="inferred from homology"/>
<dbReference type="Gene3D" id="6.10.340.10">
    <property type="match status" value="1"/>
</dbReference>
<evidence type="ECO:0000256" key="15">
    <source>
        <dbReference type="PROSITE-ProRule" id="PRU00169"/>
    </source>
</evidence>
<dbReference type="GO" id="GO:0005524">
    <property type="term" value="F:ATP binding"/>
    <property type="evidence" value="ECO:0007669"/>
    <property type="project" value="UniProtKB-KW"/>
</dbReference>